<dbReference type="EMBL" id="CAJNOE010000266">
    <property type="protein sequence ID" value="CAF1104389.1"/>
    <property type="molecule type" value="Genomic_DNA"/>
</dbReference>
<protein>
    <recommendedName>
        <fullName evidence="2">CWH43-like N-terminal domain-containing protein</fullName>
    </recommendedName>
</protein>
<evidence type="ECO:0000259" key="2">
    <source>
        <dbReference type="Pfam" id="PF10277"/>
    </source>
</evidence>
<dbReference type="Pfam" id="PF10277">
    <property type="entry name" value="Frag1"/>
    <property type="match status" value="1"/>
</dbReference>
<name>A0A814PDY3_9BILA</name>
<feature type="transmembrane region" description="Helical" evidence="1">
    <location>
        <begin position="7"/>
        <end position="35"/>
    </location>
</feature>
<evidence type="ECO:0000256" key="1">
    <source>
        <dbReference type="SAM" id="Phobius"/>
    </source>
</evidence>
<dbReference type="Proteomes" id="UP000663860">
    <property type="component" value="Unassembled WGS sequence"/>
</dbReference>
<comment type="caution">
    <text evidence="3">The sequence shown here is derived from an EMBL/GenBank/DDBJ whole genome shotgun (WGS) entry which is preliminary data.</text>
</comment>
<keyword evidence="1" id="KW-0812">Transmembrane</keyword>
<feature type="domain" description="CWH43-like N-terminal" evidence="2">
    <location>
        <begin position="10"/>
        <end position="146"/>
    </location>
</feature>
<dbReference type="InterPro" id="IPR019402">
    <property type="entry name" value="CWH43_N"/>
</dbReference>
<dbReference type="AlphaFoldDB" id="A0A814PDY3"/>
<reference evidence="3" key="1">
    <citation type="submission" date="2021-02" db="EMBL/GenBank/DDBJ databases">
        <authorList>
            <person name="Nowell W R."/>
        </authorList>
    </citation>
    <scope>NUCLEOTIDE SEQUENCE</scope>
</reference>
<feature type="transmembrane region" description="Helical" evidence="1">
    <location>
        <begin position="120"/>
        <end position="150"/>
    </location>
</feature>
<accession>A0A814PDY3</accession>
<feature type="transmembrane region" description="Helical" evidence="1">
    <location>
        <begin position="197"/>
        <end position="218"/>
    </location>
</feature>
<feature type="transmembrane region" description="Helical" evidence="1">
    <location>
        <begin position="55"/>
        <end position="75"/>
    </location>
</feature>
<feature type="transmembrane region" description="Helical" evidence="1">
    <location>
        <begin position="227"/>
        <end position="246"/>
    </location>
</feature>
<keyword evidence="1" id="KW-1133">Transmembrane helix</keyword>
<evidence type="ECO:0000313" key="4">
    <source>
        <dbReference type="Proteomes" id="UP000663860"/>
    </source>
</evidence>
<evidence type="ECO:0000313" key="3">
    <source>
        <dbReference type="EMBL" id="CAF1104389.1"/>
    </source>
</evidence>
<proteinExistence type="predicted"/>
<organism evidence="3 4">
    <name type="scientific">Adineta steineri</name>
    <dbReference type="NCBI Taxonomy" id="433720"/>
    <lineage>
        <taxon>Eukaryota</taxon>
        <taxon>Metazoa</taxon>
        <taxon>Spiralia</taxon>
        <taxon>Gnathifera</taxon>
        <taxon>Rotifera</taxon>
        <taxon>Eurotatoria</taxon>
        <taxon>Bdelloidea</taxon>
        <taxon>Adinetida</taxon>
        <taxon>Adinetidae</taxon>
        <taxon>Adineta</taxon>
    </lineage>
</organism>
<feature type="transmembrane region" description="Helical" evidence="1">
    <location>
        <begin position="87"/>
        <end position="114"/>
    </location>
</feature>
<feature type="transmembrane region" description="Helical" evidence="1">
    <location>
        <begin position="157"/>
        <end position="185"/>
    </location>
</feature>
<gene>
    <name evidence="3" type="ORF">IZO911_LOCUS23226</name>
</gene>
<keyword evidence="1" id="KW-0472">Membrane</keyword>
<sequence>MARTAALIWYWSLVILPFTAIITFILTLVVCNQILQNNLPEKYLPQISQLGIGPAYPYFVFGFVVLSLQMLLILIGRLQYLFQSQSVIHGTILYVIHALALISAILLLIMAIVSLDHNPYLHVIAAMGMFTFISFYSLISAILLLIMAIVSLDHNPYLHVIAAMGMFTFISFYCLLHTVVIFYLYARRSIALEHSNIILPIWFLICAVLLTIFASIWISRGSTIPQYIAAAMPFLYILGFIPQFWIQANMKPKGDVSFTQVRFLNEID</sequence>